<dbReference type="SMART" id="SM00345">
    <property type="entry name" value="HTH_GNTR"/>
    <property type="match status" value="1"/>
</dbReference>
<dbReference type="CDD" id="cd00609">
    <property type="entry name" value="AAT_like"/>
    <property type="match status" value="1"/>
</dbReference>
<evidence type="ECO:0000256" key="2">
    <source>
        <dbReference type="ARBA" id="ARBA00022898"/>
    </source>
</evidence>
<evidence type="ECO:0000259" key="6">
    <source>
        <dbReference type="PROSITE" id="PS50949"/>
    </source>
</evidence>
<evidence type="ECO:0000256" key="4">
    <source>
        <dbReference type="ARBA" id="ARBA00023125"/>
    </source>
</evidence>
<keyword evidence="7" id="KW-0032">Aminotransferase</keyword>
<evidence type="ECO:0000256" key="5">
    <source>
        <dbReference type="ARBA" id="ARBA00023163"/>
    </source>
</evidence>
<dbReference type="SUPFAM" id="SSF53383">
    <property type="entry name" value="PLP-dependent transferases"/>
    <property type="match status" value="1"/>
</dbReference>
<comment type="caution">
    <text evidence="7">The sequence shown here is derived from an EMBL/GenBank/DDBJ whole genome shotgun (WGS) entry which is preliminary data.</text>
</comment>
<dbReference type="InterPro" id="IPR015421">
    <property type="entry name" value="PyrdxlP-dep_Trfase_major"/>
</dbReference>
<evidence type="ECO:0000313" key="8">
    <source>
        <dbReference type="Proteomes" id="UP001569963"/>
    </source>
</evidence>
<name>A0ABV4Q4Q7_9ACTN</name>
<keyword evidence="2" id="KW-0663">Pyridoxal phosphate</keyword>
<dbReference type="InterPro" id="IPR000524">
    <property type="entry name" value="Tscrpt_reg_HTH_GntR"/>
</dbReference>
<dbReference type="InterPro" id="IPR015424">
    <property type="entry name" value="PyrdxlP-dep_Trfase"/>
</dbReference>
<comment type="similarity">
    <text evidence="1">In the C-terminal section; belongs to the class-I pyridoxal-phosphate-dependent aminotransferase family.</text>
</comment>
<dbReference type="EMBL" id="JAXCEI010000001">
    <property type="protein sequence ID" value="MFA1537499.1"/>
    <property type="molecule type" value="Genomic_DNA"/>
</dbReference>
<keyword evidence="5" id="KW-0804">Transcription</keyword>
<dbReference type="CDD" id="cd07377">
    <property type="entry name" value="WHTH_GntR"/>
    <property type="match status" value="1"/>
</dbReference>
<dbReference type="Gene3D" id="3.40.640.10">
    <property type="entry name" value="Type I PLP-dependent aspartate aminotransferase-like (Major domain)"/>
    <property type="match status" value="1"/>
</dbReference>
<dbReference type="RefSeq" id="WP_371946846.1">
    <property type="nucleotide sequence ID" value="NZ_JAXCEI010000001.1"/>
</dbReference>
<evidence type="ECO:0000313" key="7">
    <source>
        <dbReference type="EMBL" id="MFA1537499.1"/>
    </source>
</evidence>
<dbReference type="Proteomes" id="UP001569963">
    <property type="component" value="Unassembled WGS sequence"/>
</dbReference>
<evidence type="ECO:0000256" key="3">
    <source>
        <dbReference type="ARBA" id="ARBA00023015"/>
    </source>
</evidence>
<dbReference type="InterPro" id="IPR051446">
    <property type="entry name" value="HTH_trans_reg/aminotransferase"/>
</dbReference>
<organism evidence="7 8">
    <name type="scientific">Actinomadura monticuli</name>
    <dbReference type="NCBI Taxonomy" id="3097367"/>
    <lineage>
        <taxon>Bacteria</taxon>
        <taxon>Bacillati</taxon>
        <taxon>Actinomycetota</taxon>
        <taxon>Actinomycetes</taxon>
        <taxon>Streptosporangiales</taxon>
        <taxon>Thermomonosporaceae</taxon>
        <taxon>Actinomadura</taxon>
    </lineage>
</organism>
<protein>
    <submittedName>
        <fullName evidence="7">PLP-dependent aminotransferase family protein</fullName>
    </submittedName>
</protein>
<accession>A0ABV4Q4Q7</accession>
<dbReference type="Gene3D" id="1.10.10.10">
    <property type="entry name" value="Winged helix-like DNA-binding domain superfamily/Winged helix DNA-binding domain"/>
    <property type="match status" value="1"/>
</dbReference>
<dbReference type="InterPro" id="IPR004839">
    <property type="entry name" value="Aminotransferase_I/II_large"/>
</dbReference>
<dbReference type="PANTHER" id="PTHR46577:SF1">
    <property type="entry name" value="HTH-TYPE TRANSCRIPTIONAL REGULATORY PROTEIN GABR"/>
    <property type="match status" value="1"/>
</dbReference>
<reference evidence="7 8" key="1">
    <citation type="submission" date="2023-11" db="EMBL/GenBank/DDBJ databases">
        <title>Actinomadura monticuli sp. nov., isolated from volcanic ash.</title>
        <authorList>
            <person name="Lee S.D."/>
            <person name="Yang H."/>
            <person name="Kim I.S."/>
        </authorList>
    </citation>
    <scope>NUCLEOTIDE SEQUENCE [LARGE SCALE GENOMIC DNA]</scope>
    <source>
        <strain evidence="7 8">DLS-62</strain>
    </source>
</reference>
<dbReference type="InterPro" id="IPR036390">
    <property type="entry name" value="WH_DNA-bd_sf"/>
</dbReference>
<keyword evidence="7" id="KW-0808">Transferase</keyword>
<keyword evidence="3" id="KW-0805">Transcription regulation</keyword>
<proteinExistence type="inferred from homology"/>
<dbReference type="PANTHER" id="PTHR46577">
    <property type="entry name" value="HTH-TYPE TRANSCRIPTIONAL REGULATORY PROTEIN GABR"/>
    <property type="match status" value="1"/>
</dbReference>
<gene>
    <name evidence="7" type="ORF">SM611_01000</name>
</gene>
<dbReference type="Pfam" id="PF00155">
    <property type="entry name" value="Aminotran_1_2"/>
    <property type="match status" value="1"/>
</dbReference>
<feature type="domain" description="HTH gntR-type" evidence="6">
    <location>
        <begin position="19"/>
        <end position="87"/>
    </location>
</feature>
<dbReference type="SUPFAM" id="SSF46785">
    <property type="entry name" value="Winged helix' DNA-binding domain"/>
    <property type="match status" value="1"/>
</dbReference>
<dbReference type="InterPro" id="IPR036388">
    <property type="entry name" value="WH-like_DNA-bd_sf"/>
</dbReference>
<keyword evidence="8" id="KW-1185">Reference proteome</keyword>
<evidence type="ECO:0000256" key="1">
    <source>
        <dbReference type="ARBA" id="ARBA00005384"/>
    </source>
</evidence>
<dbReference type="Pfam" id="PF00392">
    <property type="entry name" value="GntR"/>
    <property type="match status" value="1"/>
</dbReference>
<dbReference type="GO" id="GO:0008483">
    <property type="term" value="F:transaminase activity"/>
    <property type="evidence" value="ECO:0007669"/>
    <property type="project" value="UniProtKB-KW"/>
</dbReference>
<keyword evidence="4" id="KW-0238">DNA-binding</keyword>
<sequence length="461" mass="48702">MPKDWATSVDLHLDVDPSGGRRAGLERALRAAIATGRLAPGTALPSTRALSAELGFARGTVSAAYDQLAAEGHLIAVPGSGTRVAPALAPAPAAWPRVPDAPEAPRHDLRPGLPDLSTFPSAAWLRSTRRVLAGAPPDVHALGDPRGRPELRAALSGYLGRARGVHADPERIVVASGYAQSLGLLAGVLAGPFAMEEPGHFFHRAIVERAGTGIVPLPVDGRGARPEAPGHAAAAVLTPAHQYPSGATLHPERRRAFAAWARDTGGTIIEDDYDGEFRYDRQPVGALQGMAPDHVVYGGTASKTLAPALRLAWLVLPAHLVEPVAEAKRLADAHTQSLGQLVLADLIGTHAYDRHVRASRLRYRRRRDLLVETLRARAPHVRVQGVAAGLHALVLLPPGGPDEDEVMRRAASAGLALMPLRDHWQDPAGRPQGLVVGYSTPRGAAYRPALDALCAVLTART</sequence>
<dbReference type="PROSITE" id="PS50949">
    <property type="entry name" value="HTH_GNTR"/>
    <property type="match status" value="1"/>
</dbReference>